<protein>
    <submittedName>
        <fullName evidence="2">Uncharacterized protein</fullName>
    </submittedName>
</protein>
<evidence type="ECO:0000313" key="2">
    <source>
        <dbReference type="EMBL" id="GGW77274.1"/>
    </source>
</evidence>
<name>A0A918JEP9_9ACTN</name>
<dbReference type="AlphaFoldDB" id="A0A918JEP9"/>
<feature type="compositionally biased region" description="Basic and acidic residues" evidence="1">
    <location>
        <begin position="57"/>
        <end position="71"/>
    </location>
</feature>
<feature type="region of interest" description="Disordered" evidence="1">
    <location>
        <begin position="1"/>
        <end position="71"/>
    </location>
</feature>
<evidence type="ECO:0000313" key="3">
    <source>
        <dbReference type="Proteomes" id="UP000620224"/>
    </source>
</evidence>
<sequence>MDAPEAPAHGRRTAEHPGAHRAVETAPPVRSGAPARPRPNDPDPPPEPSLAAPPAAAHDRVRDRLQRRPQT</sequence>
<organism evidence="2 3">
    <name type="scientific">Streptomyces lucensis JCM 4490</name>
    <dbReference type="NCBI Taxonomy" id="1306176"/>
    <lineage>
        <taxon>Bacteria</taxon>
        <taxon>Bacillati</taxon>
        <taxon>Actinomycetota</taxon>
        <taxon>Actinomycetes</taxon>
        <taxon>Kitasatosporales</taxon>
        <taxon>Streptomycetaceae</taxon>
        <taxon>Streptomyces</taxon>
    </lineage>
</organism>
<feature type="compositionally biased region" description="Basic and acidic residues" evidence="1">
    <location>
        <begin position="12"/>
        <end position="23"/>
    </location>
</feature>
<proteinExistence type="predicted"/>
<gene>
    <name evidence="2" type="ORF">GCM10010503_63960</name>
</gene>
<evidence type="ECO:0000256" key="1">
    <source>
        <dbReference type="SAM" id="MobiDB-lite"/>
    </source>
</evidence>
<dbReference type="EMBL" id="BMUE01000020">
    <property type="protein sequence ID" value="GGW77274.1"/>
    <property type="molecule type" value="Genomic_DNA"/>
</dbReference>
<comment type="caution">
    <text evidence="2">The sequence shown here is derived from an EMBL/GenBank/DDBJ whole genome shotgun (WGS) entry which is preliminary data.</text>
</comment>
<keyword evidence="3" id="KW-1185">Reference proteome</keyword>
<accession>A0A918JEP9</accession>
<reference evidence="2" key="1">
    <citation type="journal article" date="2014" name="Int. J. Syst. Evol. Microbiol.">
        <title>Complete genome sequence of Corynebacterium casei LMG S-19264T (=DSM 44701T), isolated from a smear-ripened cheese.</title>
        <authorList>
            <consortium name="US DOE Joint Genome Institute (JGI-PGF)"/>
            <person name="Walter F."/>
            <person name="Albersmeier A."/>
            <person name="Kalinowski J."/>
            <person name="Ruckert C."/>
        </authorList>
    </citation>
    <scope>NUCLEOTIDE SEQUENCE</scope>
    <source>
        <strain evidence="2">JCM 4490</strain>
    </source>
</reference>
<dbReference type="Proteomes" id="UP000620224">
    <property type="component" value="Unassembled WGS sequence"/>
</dbReference>
<reference evidence="2" key="2">
    <citation type="submission" date="2020-09" db="EMBL/GenBank/DDBJ databases">
        <authorList>
            <person name="Sun Q."/>
            <person name="Ohkuma M."/>
        </authorList>
    </citation>
    <scope>NUCLEOTIDE SEQUENCE</scope>
    <source>
        <strain evidence="2">JCM 4490</strain>
    </source>
</reference>